<dbReference type="GO" id="GO:0005634">
    <property type="term" value="C:nucleus"/>
    <property type="evidence" value="ECO:0007669"/>
    <property type="project" value="TreeGrafter"/>
</dbReference>
<dbReference type="AlphaFoldDB" id="A0A1Y2CWG9"/>
<name>A0A1Y2CWG9_9FUNG</name>
<dbReference type="GO" id="GO:0001734">
    <property type="term" value="F:mRNA m(6)A methyltransferase activity"/>
    <property type="evidence" value="ECO:0007669"/>
    <property type="project" value="UniProtKB-EC"/>
</dbReference>
<evidence type="ECO:0000256" key="3">
    <source>
        <dbReference type="ARBA" id="ARBA00022679"/>
    </source>
</evidence>
<keyword evidence="8" id="KW-1185">Reference proteome</keyword>
<evidence type="ECO:0000256" key="2">
    <source>
        <dbReference type="ARBA" id="ARBA00022603"/>
    </source>
</evidence>
<keyword evidence="4" id="KW-0949">S-adenosyl-L-methionine</keyword>
<dbReference type="Gene3D" id="3.40.50.150">
    <property type="entry name" value="Vaccinia Virus protein VP39"/>
    <property type="match status" value="1"/>
</dbReference>
<evidence type="ECO:0000256" key="1">
    <source>
        <dbReference type="ARBA" id="ARBA00012160"/>
    </source>
</evidence>
<evidence type="ECO:0000256" key="4">
    <source>
        <dbReference type="ARBA" id="ARBA00022691"/>
    </source>
</evidence>
<dbReference type="InterPro" id="IPR007757">
    <property type="entry name" value="MT-A70-like"/>
</dbReference>
<evidence type="ECO:0000313" key="8">
    <source>
        <dbReference type="Proteomes" id="UP000193642"/>
    </source>
</evidence>
<evidence type="ECO:0000313" key="7">
    <source>
        <dbReference type="EMBL" id="ORY51382.1"/>
    </source>
</evidence>
<dbReference type="STRING" id="329046.A0A1Y2CWG9"/>
<sequence length="313" mass="35731">MPANPPTAQQQLVLSRIRHVTQESNVESKAPFRDFCDFGTRAQCGNSACSSVHLLHLITQSTDPQLGDCSYLNTCHRINDGCKYLHYEIDPQEHLSHDLEYKHPVPLFTPLPPPQWLECDVRKLDLALLGSDYSVIMADPPWDIHMQLPYGTLTDDEMIQLNLHRNQKEGGFLFLWVTGRAMELARLCLEMWGYKRVDEIVWIKVNQLQRVIRTGRTGHWLNHAKEHCIVAVKGSGPHNYNPGIDSDIIVAEVRETSRKPDEIYNLIERLCPGGKKLEIFGRKHNTRPGWLTLGNQLGGSYIHDDDLKKKLNG</sequence>
<dbReference type="Pfam" id="PF05063">
    <property type="entry name" value="MT-A70"/>
    <property type="match status" value="1"/>
</dbReference>
<comment type="caution">
    <text evidence="7">The sequence shown here is derived from an EMBL/GenBank/DDBJ whole genome shotgun (WGS) entry which is preliminary data.</text>
</comment>
<dbReference type="InterPro" id="IPR029063">
    <property type="entry name" value="SAM-dependent_MTases_sf"/>
</dbReference>
<accession>A0A1Y2CWG9</accession>
<evidence type="ECO:0000256" key="6">
    <source>
        <dbReference type="PROSITE-ProRule" id="PRU00489"/>
    </source>
</evidence>
<comment type="similarity">
    <text evidence="6">Belongs to the MT-A70-like family.</text>
</comment>
<dbReference type="PANTHER" id="PTHR12829:SF7">
    <property type="entry name" value="N6-ADENOSINE-METHYLTRANSFERASE CATALYTIC SUBUNIT"/>
    <property type="match status" value="1"/>
</dbReference>
<dbReference type="GO" id="GO:0036396">
    <property type="term" value="C:RNA N6-methyladenosine methyltransferase complex"/>
    <property type="evidence" value="ECO:0007669"/>
    <property type="project" value="TreeGrafter"/>
</dbReference>
<dbReference type="EC" id="2.1.1.348" evidence="1"/>
<comment type="catalytic activity">
    <reaction evidence="5">
        <text>an adenosine in mRNA + S-adenosyl-L-methionine = an N(6)-methyladenosine in mRNA + S-adenosyl-L-homocysteine + H(+)</text>
        <dbReference type="Rhea" id="RHEA:55584"/>
        <dbReference type="Rhea" id="RHEA-COMP:12414"/>
        <dbReference type="Rhea" id="RHEA-COMP:12417"/>
        <dbReference type="ChEBI" id="CHEBI:15378"/>
        <dbReference type="ChEBI" id="CHEBI:57856"/>
        <dbReference type="ChEBI" id="CHEBI:59789"/>
        <dbReference type="ChEBI" id="CHEBI:74411"/>
        <dbReference type="ChEBI" id="CHEBI:74449"/>
        <dbReference type="EC" id="2.1.1.348"/>
    </reaction>
</comment>
<dbReference type="EMBL" id="MCGO01000005">
    <property type="protein sequence ID" value="ORY51382.1"/>
    <property type="molecule type" value="Genomic_DNA"/>
</dbReference>
<proteinExistence type="inferred from homology"/>
<evidence type="ECO:0000256" key="5">
    <source>
        <dbReference type="ARBA" id="ARBA00048957"/>
    </source>
</evidence>
<reference evidence="7 8" key="1">
    <citation type="submission" date="2016-07" db="EMBL/GenBank/DDBJ databases">
        <title>Pervasive Adenine N6-methylation of Active Genes in Fungi.</title>
        <authorList>
            <consortium name="DOE Joint Genome Institute"/>
            <person name="Mondo S.J."/>
            <person name="Dannebaum R.O."/>
            <person name="Kuo R.C."/>
            <person name="Labutti K."/>
            <person name="Haridas S."/>
            <person name="Kuo A."/>
            <person name="Salamov A."/>
            <person name="Ahrendt S.R."/>
            <person name="Lipzen A."/>
            <person name="Sullivan W."/>
            <person name="Andreopoulos W.B."/>
            <person name="Clum A."/>
            <person name="Lindquist E."/>
            <person name="Daum C."/>
            <person name="Ramamoorthy G.K."/>
            <person name="Gryganskyi A."/>
            <person name="Culley D."/>
            <person name="Magnuson J.K."/>
            <person name="James T.Y."/>
            <person name="O'Malley M.A."/>
            <person name="Stajich J.E."/>
            <person name="Spatafora J.W."/>
            <person name="Visel A."/>
            <person name="Grigoriev I.V."/>
        </authorList>
    </citation>
    <scope>NUCLEOTIDE SEQUENCE [LARGE SCALE GENOMIC DNA]</scope>
    <source>
        <strain evidence="7 8">JEL800</strain>
    </source>
</reference>
<dbReference type="SUPFAM" id="SSF53335">
    <property type="entry name" value="S-adenosyl-L-methionine-dependent methyltransferases"/>
    <property type="match status" value="1"/>
</dbReference>
<dbReference type="OrthoDB" id="10262526at2759"/>
<organism evidence="7 8">
    <name type="scientific">Rhizoclosmatium globosum</name>
    <dbReference type="NCBI Taxonomy" id="329046"/>
    <lineage>
        <taxon>Eukaryota</taxon>
        <taxon>Fungi</taxon>
        <taxon>Fungi incertae sedis</taxon>
        <taxon>Chytridiomycota</taxon>
        <taxon>Chytridiomycota incertae sedis</taxon>
        <taxon>Chytridiomycetes</taxon>
        <taxon>Chytridiales</taxon>
        <taxon>Chytriomycetaceae</taxon>
        <taxon>Rhizoclosmatium</taxon>
    </lineage>
</organism>
<gene>
    <name evidence="7" type="ORF">BCR33DRAFT_694252</name>
</gene>
<dbReference type="PANTHER" id="PTHR12829">
    <property type="entry name" value="N6-ADENOSINE-METHYLTRANSFERASE"/>
    <property type="match status" value="1"/>
</dbReference>
<protein>
    <recommendedName>
        <fullName evidence="1">mRNA m(6)A methyltransferase</fullName>
        <ecNumber evidence="1">2.1.1.348</ecNumber>
    </recommendedName>
</protein>
<dbReference type="PROSITE" id="PS51143">
    <property type="entry name" value="MT_A70"/>
    <property type="match status" value="1"/>
</dbReference>
<dbReference type="GO" id="GO:0032259">
    <property type="term" value="P:methylation"/>
    <property type="evidence" value="ECO:0007669"/>
    <property type="project" value="UniProtKB-KW"/>
</dbReference>
<dbReference type="Proteomes" id="UP000193642">
    <property type="component" value="Unassembled WGS sequence"/>
</dbReference>
<keyword evidence="3" id="KW-0808">Transferase</keyword>
<keyword evidence="2" id="KW-0489">Methyltransferase</keyword>